<dbReference type="RefSeq" id="WP_232311686.1">
    <property type="nucleotide sequence ID" value="NZ_CP018839.1"/>
</dbReference>
<keyword evidence="2" id="KW-1185">Reference proteome</keyword>
<organism evidence="1 2">
    <name type="scientific">Thauera chlorobenzoica</name>
    <dbReference type="NCBI Taxonomy" id="96773"/>
    <lineage>
        <taxon>Bacteria</taxon>
        <taxon>Pseudomonadati</taxon>
        <taxon>Pseudomonadota</taxon>
        <taxon>Betaproteobacteria</taxon>
        <taxon>Rhodocyclales</taxon>
        <taxon>Zoogloeaceae</taxon>
        <taxon>Thauera</taxon>
    </lineage>
</organism>
<accession>A0A1H5YA48</accession>
<dbReference type="AlphaFoldDB" id="A0A1H5YA48"/>
<proteinExistence type="predicted"/>
<dbReference type="STRING" id="96773.Tchl_1440"/>
<dbReference type="Pfam" id="PF05232">
    <property type="entry name" value="BTP"/>
    <property type="match status" value="2"/>
</dbReference>
<name>A0A1H5YA48_9RHOO</name>
<evidence type="ECO:0000313" key="1">
    <source>
        <dbReference type="EMBL" id="APR04299.1"/>
    </source>
</evidence>
<evidence type="ECO:0000313" key="2">
    <source>
        <dbReference type="Proteomes" id="UP000185739"/>
    </source>
</evidence>
<dbReference type="Proteomes" id="UP000185739">
    <property type="component" value="Chromosome"/>
</dbReference>
<dbReference type="EMBL" id="CP018839">
    <property type="protein sequence ID" value="APR04299.1"/>
    <property type="molecule type" value="Genomic_DNA"/>
</dbReference>
<dbReference type="NCBIfam" id="NF033664">
    <property type="entry name" value="PACE_transport"/>
    <property type="match status" value="1"/>
</dbReference>
<reference evidence="1 2" key="1">
    <citation type="submission" date="2016-12" db="EMBL/GenBank/DDBJ databases">
        <title>Complete genome sequence of Thauera chlorobenzoica, a Betaproteobacterium degrading haloaromatics anaerobically to CO2 and halides.</title>
        <authorList>
            <person name="Goris T."/>
            <person name="Mergelsberg M."/>
            <person name="Boll M."/>
        </authorList>
    </citation>
    <scope>NUCLEOTIDE SEQUENCE [LARGE SCALE GENOMIC DNA]</scope>
    <source>
        <strain evidence="1 2">3CB1</strain>
    </source>
</reference>
<sequence length="155" mass="16902">MSPPSPKLRSWRDRLRQIALFELGGLVLVTPPFAWLSGTPPLESAALLALLALVAALWNGAFNTGFDWMEGRLTGRSADRRPLRLRCVHAALFEGGLLLITLPVIVLWTGMGWVEALVADVALAIAYTIYALLFNIGYDRLFPIAQTAARACAGR</sequence>
<protein>
    <submittedName>
        <fullName evidence="1">Uncharacterized protein</fullName>
    </submittedName>
</protein>
<dbReference type="InterPro" id="IPR007896">
    <property type="entry name" value="BTP_bacteria"/>
</dbReference>
<dbReference type="KEGG" id="tcl:Tchl_1440"/>
<gene>
    <name evidence="1" type="ORF">Tchl_1440</name>
</gene>
<dbReference type="InterPro" id="IPR058208">
    <property type="entry name" value="PACE"/>
</dbReference>